<feature type="region of interest" description="Disordered" evidence="2">
    <location>
        <begin position="679"/>
        <end position="712"/>
    </location>
</feature>
<dbReference type="EMBL" id="BEGY01000004">
    <property type="protein sequence ID" value="GAX73693.1"/>
    <property type="molecule type" value="Genomic_DNA"/>
</dbReference>
<proteinExistence type="predicted"/>
<feature type="compositionally biased region" description="Basic and acidic residues" evidence="2">
    <location>
        <begin position="819"/>
        <end position="828"/>
    </location>
</feature>
<feature type="region of interest" description="Disordered" evidence="2">
    <location>
        <begin position="886"/>
        <end position="905"/>
    </location>
</feature>
<feature type="region of interest" description="Disordered" evidence="2">
    <location>
        <begin position="724"/>
        <end position="744"/>
    </location>
</feature>
<feature type="compositionally biased region" description="Polar residues" evidence="2">
    <location>
        <begin position="834"/>
        <end position="844"/>
    </location>
</feature>
<feature type="compositionally biased region" description="Polar residues" evidence="2">
    <location>
        <begin position="969"/>
        <end position="978"/>
    </location>
</feature>
<feature type="region of interest" description="Disordered" evidence="2">
    <location>
        <begin position="819"/>
        <end position="848"/>
    </location>
</feature>
<dbReference type="AlphaFoldDB" id="A0A250WS81"/>
<feature type="region of interest" description="Disordered" evidence="2">
    <location>
        <begin position="563"/>
        <end position="587"/>
    </location>
</feature>
<organism evidence="3 4">
    <name type="scientific">Chlamydomonas eustigma</name>
    <dbReference type="NCBI Taxonomy" id="1157962"/>
    <lineage>
        <taxon>Eukaryota</taxon>
        <taxon>Viridiplantae</taxon>
        <taxon>Chlorophyta</taxon>
        <taxon>core chlorophytes</taxon>
        <taxon>Chlorophyceae</taxon>
        <taxon>CS clade</taxon>
        <taxon>Chlamydomonadales</taxon>
        <taxon>Chlamydomonadaceae</taxon>
        <taxon>Chlamydomonas</taxon>
    </lineage>
</organism>
<reference evidence="3 4" key="1">
    <citation type="submission" date="2017-08" db="EMBL/GenBank/DDBJ databases">
        <title>Acidophilic green algal genome provides insights into adaptation to an acidic environment.</title>
        <authorList>
            <person name="Hirooka S."/>
            <person name="Hirose Y."/>
            <person name="Kanesaki Y."/>
            <person name="Higuchi S."/>
            <person name="Fujiwara T."/>
            <person name="Onuma R."/>
            <person name="Era A."/>
            <person name="Ohbayashi R."/>
            <person name="Uzuka A."/>
            <person name="Nozaki H."/>
            <person name="Yoshikawa H."/>
            <person name="Miyagishima S.Y."/>
        </authorList>
    </citation>
    <scope>NUCLEOTIDE SEQUENCE [LARGE SCALE GENOMIC DNA]</scope>
    <source>
        <strain evidence="3 4">NIES-2499</strain>
    </source>
</reference>
<name>A0A250WS81_9CHLO</name>
<dbReference type="Proteomes" id="UP000232323">
    <property type="component" value="Unassembled WGS sequence"/>
</dbReference>
<feature type="coiled-coil region" evidence="1">
    <location>
        <begin position="125"/>
        <end position="177"/>
    </location>
</feature>
<feature type="region of interest" description="Disordered" evidence="2">
    <location>
        <begin position="401"/>
        <end position="424"/>
    </location>
</feature>
<keyword evidence="1" id="KW-0175">Coiled coil</keyword>
<feature type="coiled-coil region" evidence="1">
    <location>
        <begin position="265"/>
        <end position="299"/>
    </location>
</feature>
<accession>A0A250WS81</accession>
<evidence type="ECO:0000313" key="3">
    <source>
        <dbReference type="EMBL" id="GAX73693.1"/>
    </source>
</evidence>
<feature type="region of interest" description="Disordered" evidence="2">
    <location>
        <begin position="635"/>
        <end position="654"/>
    </location>
</feature>
<sequence length="1094" mass="117777">MKRETTFLQSLSPEKKAELLRGSDQSNQFKLVPEYPAVVPANIPAIMVISPTVLPGSKGLSRTYQNLQHSAQQQDLLERVHFLEGLLYSSQNYNCESENGSKISHRNKLLSKIAESDDLIIKSKYNALLTENQELRIAVENLKEERRQDAESGLRTQQEMKNKIQMQQQRIRELEAGNLVEMQASLELFRPALHHTFKEDYTQAPSASHSSSTHLRQQLHTARELVMSLTRQRDALDAKVCDLSSKLGSKLAASQAAAGGAAGRAANLERACATLQRKLEVASKRVRELEASNKELSEGSKQQQRYVTKLELLVRTQRQALAAARAGGGSTLKHLRQIGIKDSFERRFQSSQDLMPSAALKESLSGSETTLAAYDGAAVRSGTEDEERSRSWKEAHVADGNMGGKPRGNWHQKQNAAAPGVGSGRSALEDSILWGEPSFGVPLQGAAAGKGGMYPMGQYSTAGHQSEGGLRRQQGYLYNTMNTGHPDALKAQQGQDSRRMVMMKAPALTSRPPVGSSSSSRAVDRHTVIPSVADVHGDLEHEISLMECEILNLSSELQGLSKWAQKPSPSYPAGSLRDPRSHGESTSHCHEDLISAESTEPMDKVYNLSGSVTTNHYDQPCFDIVSRGSMFLGSSRETLPPSHNPGNGYGYGSGNPSASGAPVAISSCSTLLQGLPDSHTTSVGYSEPPTATDVNSSTLSDGLPGSNLSDIRLPQTVPPAIVSSSTLSDGLAGGQATDCRLPRTTPAVGGALSSKELLADKGFAAGPSETLVRSDKSDVRFGSETGMEPGTDLRVEVRGNEAGAQEEFSQTLLLGHVVHPDHYSDAPPHHPRQRPSSDASQQGSEEGFHQRAARIDFEFVPAFQTLPISGSTGRSDADMEGRTKMFSHSSLGSSNPTNPGLTSSWHHLQDHWNAVNSHSSRQMDHTKSSTRSVSPSHLLPVPIAPKPWRGPGSNNASTIKAPTAAVTPSIRNGGQQSMKQSEHLLDNLNAFQIPHPLFGECLGSSSGQAERPLSMNVGKAAEIKASHNPPDTSQGLLYSNSAHYAWGPGSGGVSGMQISDQDDGAVEFKFQAGGAMEKAMTALRQLQMRHGKKV</sequence>
<comment type="caution">
    <text evidence="3">The sequence shown here is derived from an EMBL/GenBank/DDBJ whole genome shotgun (WGS) entry which is preliminary data.</text>
</comment>
<evidence type="ECO:0000313" key="4">
    <source>
        <dbReference type="Proteomes" id="UP000232323"/>
    </source>
</evidence>
<feature type="compositionally biased region" description="Basic and acidic residues" evidence="2">
    <location>
        <begin position="577"/>
        <end position="587"/>
    </location>
</feature>
<feature type="region of interest" description="Disordered" evidence="2">
    <location>
        <begin position="917"/>
        <end position="978"/>
    </location>
</feature>
<evidence type="ECO:0000256" key="1">
    <source>
        <dbReference type="SAM" id="Coils"/>
    </source>
</evidence>
<keyword evidence="4" id="KW-1185">Reference proteome</keyword>
<protein>
    <submittedName>
        <fullName evidence="3">Uncharacterized protein</fullName>
    </submittedName>
</protein>
<evidence type="ECO:0000256" key="2">
    <source>
        <dbReference type="SAM" id="MobiDB-lite"/>
    </source>
</evidence>
<gene>
    <name evidence="3" type="ORF">CEUSTIGMA_g1145.t1</name>
</gene>